<evidence type="ECO:0000313" key="3">
    <source>
        <dbReference type="Proteomes" id="UP000466442"/>
    </source>
</evidence>
<gene>
    <name evidence="2" type="ORF">GE061_017225</name>
</gene>
<comment type="caution">
    <text evidence="2">The sequence shown here is derived from an EMBL/GenBank/DDBJ whole genome shotgun (WGS) entry which is preliminary data.</text>
</comment>
<proteinExistence type="predicted"/>
<feature type="chain" id="PRO_5035798076" evidence="1">
    <location>
        <begin position="17"/>
        <end position="213"/>
    </location>
</feature>
<keyword evidence="3" id="KW-1185">Reference proteome</keyword>
<name>A0A8S9XCI3_APOLU</name>
<evidence type="ECO:0000313" key="2">
    <source>
        <dbReference type="EMBL" id="KAF6206001.1"/>
    </source>
</evidence>
<dbReference type="EMBL" id="WIXP02000008">
    <property type="protein sequence ID" value="KAF6206001.1"/>
    <property type="molecule type" value="Genomic_DNA"/>
</dbReference>
<evidence type="ECO:0000256" key="1">
    <source>
        <dbReference type="SAM" id="SignalP"/>
    </source>
</evidence>
<organism evidence="2 3">
    <name type="scientific">Apolygus lucorum</name>
    <name type="common">Small green plant bug</name>
    <name type="synonym">Lygocoris lucorum</name>
    <dbReference type="NCBI Taxonomy" id="248454"/>
    <lineage>
        <taxon>Eukaryota</taxon>
        <taxon>Metazoa</taxon>
        <taxon>Ecdysozoa</taxon>
        <taxon>Arthropoda</taxon>
        <taxon>Hexapoda</taxon>
        <taxon>Insecta</taxon>
        <taxon>Pterygota</taxon>
        <taxon>Neoptera</taxon>
        <taxon>Paraneoptera</taxon>
        <taxon>Hemiptera</taxon>
        <taxon>Heteroptera</taxon>
        <taxon>Panheteroptera</taxon>
        <taxon>Cimicomorpha</taxon>
        <taxon>Miridae</taxon>
        <taxon>Mirini</taxon>
        <taxon>Apolygus</taxon>
    </lineage>
</organism>
<dbReference type="AlphaFoldDB" id="A0A8S9XCI3"/>
<accession>A0A8S9XCI3</accession>
<sequence>MWILHVFKQLQLLTAAAKVKISKEDFEGWQRMNEFGYQLAESGDLLNKSSTNELPLMHYNDRESSKPLAEQEEDYKKAQVMLKYLHLMIFAVAQTVHYLPRYLEEHSLIALKTEKGEKAIKTMKENLSRLEKNLYSFSQGYTNALYSMWSIEIKKGNLPVYEHLKNIGLPLAQLSSQMELLTYGTMDPNFTFHSPSEYKKRLESLKDIDVNYQ</sequence>
<dbReference type="Proteomes" id="UP000466442">
    <property type="component" value="Unassembled WGS sequence"/>
</dbReference>
<protein>
    <submittedName>
        <fullName evidence="2">Uncharacterized protein</fullName>
    </submittedName>
</protein>
<keyword evidence="1" id="KW-0732">Signal</keyword>
<reference evidence="2" key="1">
    <citation type="journal article" date="2021" name="Mol. Ecol. Resour.">
        <title>Apolygus lucorum genome provides insights into omnivorousness and mesophyll feeding.</title>
        <authorList>
            <person name="Liu Y."/>
            <person name="Liu H."/>
            <person name="Wang H."/>
            <person name="Huang T."/>
            <person name="Liu B."/>
            <person name="Yang B."/>
            <person name="Yin L."/>
            <person name="Li B."/>
            <person name="Zhang Y."/>
            <person name="Zhang S."/>
            <person name="Jiang F."/>
            <person name="Zhang X."/>
            <person name="Ren Y."/>
            <person name="Wang B."/>
            <person name="Wang S."/>
            <person name="Lu Y."/>
            <person name="Wu K."/>
            <person name="Fan W."/>
            <person name="Wang G."/>
        </authorList>
    </citation>
    <scope>NUCLEOTIDE SEQUENCE</scope>
    <source>
        <strain evidence="2">12Hb</strain>
    </source>
</reference>
<feature type="signal peptide" evidence="1">
    <location>
        <begin position="1"/>
        <end position="16"/>
    </location>
</feature>